<dbReference type="Pfam" id="PF00392">
    <property type="entry name" value="GntR"/>
    <property type="match status" value="1"/>
</dbReference>
<evidence type="ECO:0000256" key="5">
    <source>
        <dbReference type="ARBA" id="ARBA00023015"/>
    </source>
</evidence>
<dbReference type="GO" id="GO:0003700">
    <property type="term" value="F:DNA-binding transcription factor activity"/>
    <property type="evidence" value="ECO:0007669"/>
    <property type="project" value="InterPro"/>
</dbReference>
<dbReference type="SUPFAM" id="SSF53383">
    <property type="entry name" value="PLP-dependent transferases"/>
    <property type="match status" value="1"/>
</dbReference>
<evidence type="ECO:0000259" key="8">
    <source>
        <dbReference type="PROSITE" id="PS50949"/>
    </source>
</evidence>
<dbReference type="GO" id="GO:0008483">
    <property type="term" value="F:transaminase activity"/>
    <property type="evidence" value="ECO:0007669"/>
    <property type="project" value="UniProtKB-KW"/>
</dbReference>
<proteinExistence type="inferred from homology"/>
<dbReference type="PROSITE" id="PS50949">
    <property type="entry name" value="HTH_GNTR"/>
    <property type="match status" value="1"/>
</dbReference>
<protein>
    <submittedName>
        <fullName evidence="9">GntR family transcriptional regulator</fullName>
    </submittedName>
</protein>
<keyword evidence="4" id="KW-0663">Pyridoxal phosphate</keyword>
<keyword evidence="3" id="KW-0032">Aminotransferase</keyword>
<accession>A0A223EEN9</accession>
<dbReference type="InterPro" id="IPR000524">
    <property type="entry name" value="Tscrpt_reg_HTH_GntR"/>
</dbReference>
<dbReference type="GO" id="GO:0030170">
    <property type="term" value="F:pyridoxal phosphate binding"/>
    <property type="evidence" value="ECO:0007669"/>
    <property type="project" value="InterPro"/>
</dbReference>
<evidence type="ECO:0000313" key="9">
    <source>
        <dbReference type="EMBL" id="ASS93724.1"/>
    </source>
</evidence>
<feature type="domain" description="HTH gntR-type" evidence="8">
    <location>
        <begin position="14"/>
        <end position="82"/>
    </location>
</feature>
<reference evidence="9 10" key="1">
    <citation type="submission" date="2016-10" db="EMBL/GenBank/DDBJ databases">
        <title>The whole genome sequencing and assembly of Bacillus simplex DSM 1321 strain.</title>
        <authorList>
            <person name="Park M.-K."/>
            <person name="Lee Y.-J."/>
            <person name="Yi H."/>
            <person name="Bahn Y.-S."/>
            <person name="Kim J.F."/>
            <person name="Lee D.-W."/>
        </authorList>
    </citation>
    <scope>NUCLEOTIDE SEQUENCE [LARGE SCALE GENOMIC DNA]</scope>
    <source>
        <strain evidence="9 10">DSM 1321</strain>
    </source>
</reference>
<dbReference type="EMBL" id="CP017704">
    <property type="protein sequence ID" value="ASS93724.1"/>
    <property type="molecule type" value="Genomic_DNA"/>
</dbReference>
<dbReference type="InterPro" id="IPR051446">
    <property type="entry name" value="HTH_trans_reg/aminotransferase"/>
</dbReference>
<dbReference type="RefSeq" id="WP_063232336.1">
    <property type="nucleotide sequence ID" value="NZ_BCVO01000002.1"/>
</dbReference>
<evidence type="ECO:0000256" key="6">
    <source>
        <dbReference type="ARBA" id="ARBA00023125"/>
    </source>
</evidence>
<dbReference type="InterPro" id="IPR015424">
    <property type="entry name" value="PyrdxlP-dep_Trfase"/>
</dbReference>
<evidence type="ECO:0000256" key="1">
    <source>
        <dbReference type="ARBA" id="ARBA00001933"/>
    </source>
</evidence>
<dbReference type="Gene3D" id="3.40.640.10">
    <property type="entry name" value="Type I PLP-dependent aspartate aminotransferase-like (Major domain)"/>
    <property type="match status" value="1"/>
</dbReference>
<gene>
    <name evidence="9" type="ORF">BS1321_06905</name>
</gene>
<dbReference type="OrthoDB" id="9808770at2"/>
<comment type="cofactor">
    <cofactor evidence="1">
        <name>pyridoxal 5'-phosphate</name>
        <dbReference type="ChEBI" id="CHEBI:597326"/>
    </cofactor>
</comment>
<keyword evidence="3" id="KW-0808">Transferase</keyword>
<evidence type="ECO:0000256" key="3">
    <source>
        <dbReference type="ARBA" id="ARBA00022576"/>
    </source>
</evidence>
<keyword evidence="7" id="KW-0804">Transcription</keyword>
<evidence type="ECO:0000256" key="4">
    <source>
        <dbReference type="ARBA" id="ARBA00022898"/>
    </source>
</evidence>
<dbReference type="GO" id="GO:0003677">
    <property type="term" value="F:DNA binding"/>
    <property type="evidence" value="ECO:0007669"/>
    <property type="project" value="UniProtKB-KW"/>
</dbReference>
<dbReference type="InterPro" id="IPR004839">
    <property type="entry name" value="Aminotransferase_I/II_large"/>
</dbReference>
<organism evidence="9 10">
    <name type="scientific">Peribacillus simplex NBRC 15720 = DSM 1321</name>
    <dbReference type="NCBI Taxonomy" id="1349754"/>
    <lineage>
        <taxon>Bacteria</taxon>
        <taxon>Bacillati</taxon>
        <taxon>Bacillota</taxon>
        <taxon>Bacilli</taxon>
        <taxon>Bacillales</taxon>
        <taxon>Bacillaceae</taxon>
        <taxon>Peribacillus</taxon>
    </lineage>
</organism>
<dbReference type="Proteomes" id="UP000214618">
    <property type="component" value="Chromosome"/>
</dbReference>
<dbReference type="CDD" id="cd07377">
    <property type="entry name" value="WHTH_GntR"/>
    <property type="match status" value="1"/>
</dbReference>
<dbReference type="SUPFAM" id="SSF46785">
    <property type="entry name" value="Winged helix' DNA-binding domain"/>
    <property type="match status" value="1"/>
</dbReference>
<sequence length="463" mass="52329">MFEITLTLDKKNKEALYVQLYKYFIKEIQNGQIKAGMKLPSKRKLAVHLGIGLNTVDTAYQQLIAEGYVESQLRKGYYVADLEPISPLNEPLSLTEGRMGPPNERNEIDYNHGRVDVDSFPHAVWKKCLNNTLYLQEREMFMSGDPQGEWGLRAEISSYLFQSRGVRCGADQIIIGAGTQYFIHLLRLLLGNERIFGLEDPGFHRVREVLMLEGADMAFIPLDENGMSVDSLKESIANVAYVTPSHQFPSGMIMPVTRRVELLNWAVEKKGYIIEDDYDGEFRHAGKPIPSLQGLDTNGKVIYLGTFSKSLIPSIRVGFMVLPTELASCYQQKLIGYKQTVSRLIQETLCLFMKNGHWERHLNKMRTIYRKKNKVLLNAIEESFHDRVAVIGEKSGLHVLLKVKNGSSEAELIQKAAGVGVKVHPTSVYHSKNVKDPTILIGYGGLTEREIEAGIRLLKKAWL</sequence>
<evidence type="ECO:0000313" key="10">
    <source>
        <dbReference type="Proteomes" id="UP000214618"/>
    </source>
</evidence>
<dbReference type="GeneID" id="56472459"/>
<keyword evidence="5" id="KW-0805">Transcription regulation</keyword>
<keyword evidence="6" id="KW-0238">DNA-binding</keyword>
<dbReference type="InterPro" id="IPR015421">
    <property type="entry name" value="PyrdxlP-dep_Trfase_major"/>
</dbReference>
<evidence type="ECO:0000256" key="2">
    <source>
        <dbReference type="ARBA" id="ARBA00005384"/>
    </source>
</evidence>
<name>A0A223EEN9_9BACI</name>
<dbReference type="InterPro" id="IPR036390">
    <property type="entry name" value="WH_DNA-bd_sf"/>
</dbReference>
<dbReference type="SMART" id="SM00345">
    <property type="entry name" value="HTH_GNTR"/>
    <property type="match status" value="1"/>
</dbReference>
<evidence type="ECO:0000256" key="7">
    <source>
        <dbReference type="ARBA" id="ARBA00023163"/>
    </source>
</evidence>
<dbReference type="AlphaFoldDB" id="A0A223EEN9"/>
<dbReference type="Pfam" id="PF00155">
    <property type="entry name" value="Aminotran_1_2"/>
    <property type="match status" value="1"/>
</dbReference>
<comment type="similarity">
    <text evidence="2">In the C-terminal section; belongs to the class-I pyridoxal-phosphate-dependent aminotransferase family.</text>
</comment>
<dbReference type="PANTHER" id="PTHR46577">
    <property type="entry name" value="HTH-TYPE TRANSCRIPTIONAL REGULATORY PROTEIN GABR"/>
    <property type="match status" value="1"/>
</dbReference>
<dbReference type="PANTHER" id="PTHR46577:SF1">
    <property type="entry name" value="HTH-TYPE TRANSCRIPTIONAL REGULATORY PROTEIN GABR"/>
    <property type="match status" value="1"/>
</dbReference>
<dbReference type="InterPro" id="IPR036388">
    <property type="entry name" value="WH-like_DNA-bd_sf"/>
</dbReference>
<dbReference type="Gene3D" id="1.10.10.10">
    <property type="entry name" value="Winged helix-like DNA-binding domain superfamily/Winged helix DNA-binding domain"/>
    <property type="match status" value="1"/>
</dbReference>
<dbReference type="CDD" id="cd00609">
    <property type="entry name" value="AAT_like"/>
    <property type="match status" value="1"/>
</dbReference>